<dbReference type="GO" id="GO:0008616">
    <property type="term" value="P:tRNA queuosine(34) biosynthetic process"/>
    <property type="evidence" value="ECO:0007669"/>
    <property type="project" value="UniProtKB-UniRule"/>
</dbReference>
<protein>
    <recommendedName>
        <fullName evidence="7">Queuine tRNA-ribosyltransferase</fullName>
        <ecNumber evidence="7">2.4.2.29</ecNumber>
    </recommendedName>
    <alternativeName>
        <fullName evidence="7">Guanine insertion enzyme</fullName>
    </alternativeName>
    <alternativeName>
        <fullName evidence="7">tRNA-guanine transglycosylase</fullName>
    </alternativeName>
</protein>
<keyword evidence="5 7" id="KW-0671">Queuosine biosynthesis</keyword>
<dbReference type="AlphaFoldDB" id="U2YIB3"/>
<dbReference type="PANTHER" id="PTHR46499">
    <property type="entry name" value="QUEUINE TRNA-RIBOSYLTRANSFERASE"/>
    <property type="match status" value="1"/>
</dbReference>
<dbReference type="Gene3D" id="3.20.20.105">
    <property type="entry name" value="Queuine tRNA-ribosyltransferase-like"/>
    <property type="match status" value="1"/>
</dbReference>
<keyword evidence="2 7" id="KW-0328">Glycosyltransferase</keyword>
<dbReference type="GO" id="GO:0046872">
    <property type="term" value="F:metal ion binding"/>
    <property type="evidence" value="ECO:0007669"/>
    <property type="project" value="UniProtKB-KW"/>
</dbReference>
<keyword evidence="7" id="KW-0862">Zinc</keyword>
<evidence type="ECO:0000256" key="1">
    <source>
        <dbReference type="ARBA" id="ARBA00004691"/>
    </source>
</evidence>
<evidence type="ECO:0000313" key="11">
    <source>
        <dbReference type="Proteomes" id="UP000016566"/>
    </source>
</evidence>
<feature type="region of interest" description="RNA binding" evidence="7">
    <location>
        <begin position="330"/>
        <end position="336"/>
    </location>
</feature>
<keyword evidence="4 7" id="KW-0819">tRNA processing</keyword>
<dbReference type="InterPro" id="IPR050076">
    <property type="entry name" value="ArchSynthase1/Queuine_TRR"/>
</dbReference>
<dbReference type="InterPro" id="IPR036511">
    <property type="entry name" value="TGT-like_sf"/>
</dbReference>
<gene>
    <name evidence="7" type="primary">tgt</name>
    <name evidence="10" type="ORF">MBELCI_0503</name>
</gene>
<evidence type="ECO:0000256" key="7">
    <source>
        <dbReference type="HAMAP-Rule" id="MF_00168"/>
    </source>
</evidence>
<feature type="compositionally biased region" description="Basic and acidic residues" evidence="8">
    <location>
        <begin position="33"/>
        <end position="54"/>
    </location>
</feature>
<dbReference type="Pfam" id="PF01702">
    <property type="entry name" value="TGT"/>
    <property type="match status" value="1"/>
</dbReference>
<evidence type="ECO:0000256" key="5">
    <source>
        <dbReference type="ARBA" id="ARBA00022785"/>
    </source>
</evidence>
<comment type="cofactor">
    <cofactor evidence="7">
        <name>Zn(2+)</name>
        <dbReference type="ChEBI" id="CHEBI:29105"/>
    </cofactor>
    <text evidence="7">Binds 1 zinc ion per subunit.</text>
</comment>
<evidence type="ECO:0000256" key="2">
    <source>
        <dbReference type="ARBA" id="ARBA00022676"/>
    </source>
</evidence>
<feature type="compositionally biased region" description="Basic residues" evidence="8">
    <location>
        <begin position="1"/>
        <end position="11"/>
    </location>
</feature>
<feature type="active site" description="Proton acceptor" evidence="7">
    <location>
        <position position="175"/>
    </location>
</feature>
<organism evidence="10 11">
    <name type="scientific">Limimaricola cinnabarinus LL-001</name>
    <dbReference type="NCBI Taxonomy" id="1337093"/>
    <lineage>
        <taxon>Bacteria</taxon>
        <taxon>Pseudomonadati</taxon>
        <taxon>Pseudomonadota</taxon>
        <taxon>Alphaproteobacteria</taxon>
        <taxon>Rhodobacterales</taxon>
        <taxon>Paracoccaceae</taxon>
        <taxon>Limimaricola</taxon>
    </lineage>
</organism>
<dbReference type="UniPathway" id="UPA00392"/>
<keyword evidence="11" id="KW-1185">Reference proteome</keyword>
<dbReference type="SUPFAM" id="SSF51713">
    <property type="entry name" value="tRNA-guanine transglycosylase"/>
    <property type="match status" value="1"/>
</dbReference>
<dbReference type="PANTHER" id="PTHR46499:SF1">
    <property type="entry name" value="QUEUINE TRNA-RIBOSYLTRANSFERASE"/>
    <property type="match status" value="1"/>
</dbReference>
<feature type="active site" description="Nucleophile" evidence="7">
    <location>
        <position position="349"/>
    </location>
</feature>
<comment type="caution">
    <text evidence="10">The sequence shown here is derived from an EMBL/GenBank/DDBJ whole genome shotgun (WGS) entry which is preliminary data.</text>
</comment>
<name>U2YIB3_9RHOB</name>
<evidence type="ECO:0000313" key="10">
    <source>
        <dbReference type="EMBL" id="GAD54451.1"/>
    </source>
</evidence>
<comment type="subunit">
    <text evidence="7">Homodimer. Within each dimer, one monomer is responsible for RNA recognition and catalysis, while the other monomer binds to the replacement base PreQ1.</text>
</comment>
<feature type="binding site" evidence="7">
    <location>
        <position position="299"/>
    </location>
    <ligand>
        <name>substrate</name>
    </ligand>
</feature>
<comment type="function">
    <text evidence="7">Catalyzes the base-exchange of a guanine (G) residue with the queuine precursor 7-aminomethyl-7-deazaguanine (PreQ1) at position 34 (anticodon wobble position) in tRNAs with GU(N) anticodons (tRNA-Asp, -Asn, -His and -Tyr). Catalysis occurs through a double-displacement mechanism. The nucleophile active site attacks the C1' of nucleotide 34 to detach the guanine base from the RNA, forming a covalent enzyme-RNA intermediate. The proton acceptor active site deprotonates the incoming PreQ1, allowing a nucleophilic attack on the C1' of the ribose to form the product. After dissociation, two additional enzymatic reactions on the tRNA convert PreQ1 to queuine (Q), resulting in the hypermodified nucleoside queuosine (7-(((4,5-cis-dihydroxy-2-cyclopenten-1-yl)amino)methyl)-7-deazaguanosine).</text>
</comment>
<keyword evidence="3 7" id="KW-0808">Transferase</keyword>
<dbReference type="eggNOG" id="COG0343">
    <property type="taxonomic scope" value="Bacteria"/>
</dbReference>
<accession>U2YIB3</accession>
<comment type="pathway">
    <text evidence="1 7">tRNA modification; tRNA-queuosine biosynthesis.</text>
</comment>
<feature type="region of interest" description="Disordered" evidence="8">
    <location>
        <begin position="1"/>
        <end position="54"/>
    </location>
</feature>
<feature type="binding site" evidence="7">
    <location>
        <begin position="175"/>
        <end position="179"/>
    </location>
    <ligand>
        <name>substrate</name>
    </ligand>
</feature>
<dbReference type="GO" id="GO:0008479">
    <property type="term" value="F:tRNA-guanosine(34) queuine transglycosylase activity"/>
    <property type="evidence" value="ECO:0007669"/>
    <property type="project" value="UniProtKB-UniRule"/>
</dbReference>
<comment type="catalytic activity">
    <reaction evidence="6 7">
        <text>7-aminomethyl-7-carbaguanine + guanosine(34) in tRNA = 7-aminomethyl-7-carbaguanosine(34) in tRNA + guanine</text>
        <dbReference type="Rhea" id="RHEA:24104"/>
        <dbReference type="Rhea" id="RHEA-COMP:10341"/>
        <dbReference type="Rhea" id="RHEA-COMP:10342"/>
        <dbReference type="ChEBI" id="CHEBI:16235"/>
        <dbReference type="ChEBI" id="CHEBI:58703"/>
        <dbReference type="ChEBI" id="CHEBI:74269"/>
        <dbReference type="ChEBI" id="CHEBI:82833"/>
        <dbReference type="EC" id="2.4.2.29"/>
    </reaction>
</comment>
<comment type="similarity">
    <text evidence="7">Belongs to the queuine tRNA-ribosyltransferase family.</text>
</comment>
<dbReference type="HAMAP" id="MF_00168">
    <property type="entry name" value="Q_tRNA_Tgt"/>
    <property type="match status" value="1"/>
</dbReference>
<feature type="binding site" evidence="7">
    <location>
        <position position="272"/>
    </location>
    <ligand>
        <name>substrate</name>
    </ligand>
</feature>
<evidence type="ECO:0000256" key="4">
    <source>
        <dbReference type="ARBA" id="ARBA00022694"/>
    </source>
</evidence>
<comment type="caution">
    <text evidence="7">Lacks conserved residue(s) required for the propagation of feature annotation.</text>
</comment>
<dbReference type="STRING" id="1337093.MBELCI_0503"/>
<sequence>MQHRQVRRHGVLPRTERRGDLTRGHAIGAGLDQKAEGVEPRRLGEGGEGRDGAGLFHESRNIDEMAARQACRLRGGAARAIAQSMNFSFALNATDGAARTGVISTPRGEIRTPAFMPVGTAATVKAMRPESVRATGADILLGNTYHLMLRPSAERIDRLGGLHKFMNWDRPILTDSGGFQVMSLASLRKLTEKGVTFKSHIDGSKHEITPERSMEIQKLLGSDIVMTFDECPALPADRTRIAESMRLSMRWAQRSRDAFGDRPGHALFGIQQGGLERDLREESAEALRVVGFDGYAVGGLAVGEGQEAMFGCLDYAPAQLPEDKPRYLMGVGKPDDIVGAVKRGIDMMDCVLPSRSGRTGQAWTRRGQVNLRNARHADDPRPLDETCTCPACANYSRAYLHHVVRSQEMIAGMLLTWHNLHYYQELMGGMRDAIAAQDFADFETRFHAMRAEGDIDRL</sequence>
<dbReference type="Proteomes" id="UP000016566">
    <property type="component" value="Unassembled WGS sequence"/>
</dbReference>
<keyword evidence="7" id="KW-0479">Metal-binding</keyword>
<feature type="domain" description="tRNA-guanine(15) transglycosylase-like" evidence="9">
    <location>
        <begin position="97"/>
        <end position="449"/>
    </location>
</feature>
<feature type="binding site" evidence="7">
    <location>
        <position position="387"/>
    </location>
    <ligand>
        <name>Zn(2+)</name>
        <dbReference type="ChEBI" id="CHEBI:29105"/>
    </ligand>
</feature>
<dbReference type="EC" id="2.4.2.29" evidence="7"/>
<dbReference type="NCBIfam" id="TIGR00430">
    <property type="entry name" value="Q_tRNA_tgt"/>
    <property type="match status" value="1"/>
</dbReference>
<dbReference type="NCBIfam" id="TIGR00449">
    <property type="entry name" value="tgt_general"/>
    <property type="match status" value="1"/>
</dbReference>
<reference evidence="10" key="1">
    <citation type="journal article" date="2013" name="Genome Announc.">
        <title>Draft Genome Sequence of Loktanella cinnabarina LL-001T, Isolated from Deep-Sea Floor Sediment.</title>
        <authorList>
            <person name="Nishi S."/>
            <person name="Tsubouchi T."/>
            <person name="Takaki Y."/>
            <person name="Koyanagi R."/>
            <person name="Satoh N."/>
            <person name="Maruyama T."/>
            <person name="Hatada Y."/>
        </authorList>
    </citation>
    <scope>NUCLEOTIDE SEQUENCE [LARGE SCALE GENOMIC DNA]</scope>
    <source>
        <strain evidence="10">LL-001</strain>
    </source>
</reference>
<dbReference type="GO" id="GO:0005829">
    <property type="term" value="C:cytosol"/>
    <property type="evidence" value="ECO:0007669"/>
    <property type="project" value="TreeGrafter"/>
</dbReference>
<feature type="binding site" evidence="7">
    <location>
        <position position="229"/>
    </location>
    <ligand>
        <name>substrate</name>
    </ligand>
</feature>
<feature type="compositionally biased region" description="Basic and acidic residues" evidence="8">
    <location>
        <begin position="14"/>
        <end position="23"/>
    </location>
</feature>
<evidence type="ECO:0000256" key="3">
    <source>
        <dbReference type="ARBA" id="ARBA00022679"/>
    </source>
</evidence>
<feature type="binding site" evidence="7">
    <location>
        <position position="389"/>
    </location>
    <ligand>
        <name>Zn(2+)</name>
        <dbReference type="ChEBI" id="CHEBI:29105"/>
    </ligand>
</feature>
<evidence type="ECO:0000256" key="8">
    <source>
        <dbReference type="SAM" id="MobiDB-lite"/>
    </source>
</evidence>
<dbReference type="EMBL" id="BATB01000003">
    <property type="protein sequence ID" value="GAD54451.1"/>
    <property type="molecule type" value="Genomic_DNA"/>
</dbReference>
<proteinExistence type="inferred from homology"/>
<feature type="binding site" evidence="7">
    <location>
        <position position="418"/>
    </location>
    <ligand>
        <name>Zn(2+)</name>
        <dbReference type="ChEBI" id="CHEBI:29105"/>
    </ligand>
</feature>
<evidence type="ECO:0000256" key="6">
    <source>
        <dbReference type="ARBA" id="ARBA00050112"/>
    </source>
</evidence>
<dbReference type="FunFam" id="3.20.20.105:FF:000001">
    <property type="entry name" value="Queuine tRNA-ribosyltransferase"/>
    <property type="match status" value="1"/>
</dbReference>
<feature type="binding site" evidence="7">
    <location>
        <position position="392"/>
    </location>
    <ligand>
        <name>Zn(2+)</name>
        <dbReference type="ChEBI" id="CHEBI:29105"/>
    </ligand>
</feature>
<dbReference type="InterPro" id="IPR002616">
    <property type="entry name" value="tRNA_ribo_trans-like"/>
</dbReference>
<evidence type="ECO:0000259" key="9">
    <source>
        <dbReference type="Pfam" id="PF01702"/>
    </source>
</evidence>
<dbReference type="InterPro" id="IPR004803">
    <property type="entry name" value="TGT"/>
</dbReference>